<dbReference type="PANTHER" id="PTHR37814:SF1">
    <property type="entry name" value="MEMBRANE PROTEIN"/>
    <property type="match status" value="1"/>
</dbReference>
<gene>
    <name evidence="2" type="ORF">DD924_17535</name>
</gene>
<feature type="non-terminal residue" evidence="2">
    <location>
        <position position="1"/>
    </location>
</feature>
<reference evidence="2 3" key="1">
    <citation type="journal article" date="2018" name="Vet. Microbiol.">
        <title>Clonal diversity and geographic distribution of methicillin-resistant Staphylococcus pseudintermedius from Australian animals: Discovery of novel sequence types.</title>
        <authorList>
            <person name="Worthing K.A."/>
            <person name="Abraham S."/>
            <person name="Coombs G.W."/>
            <person name="Pang S."/>
            <person name="Saputra S."/>
            <person name="Jordan D."/>
            <person name="Trott D.J."/>
            <person name="Norris J.M."/>
        </authorList>
    </citation>
    <scope>NUCLEOTIDE SEQUENCE [LARGE SCALE GENOMIC DNA]</scope>
    <source>
        <strain evidence="2 3">ST71 3</strain>
    </source>
</reference>
<keyword evidence="1" id="KW-1133">Transmembrane helix</keyword>
<feature type="transmembrane region" description="Helical" evidence="1">
    <location>
        <begin position="20"/>
        <end position="39"/>
    </location>
</feature>
<evidence type="ECO:0000313" key="3">
    <source>
        <dbReference type="Proteomes" id="UP000246351"/>
    </source>
</evidence>
<evidence type="ECO:0000256" key="1">
    <source>
        <dbReference type="SAM" id="Phobius"/>
    </source>
</evidence>
<name>A0A317Z5W2_STAPS</name>
<protein>
    <recommendedName>
        <fullName evidence="4">Amino acid permease</fullName>
    </recommendedName>
</protein>
<comment type="caution">
    <text evidence="2">The sequence shown here is derived from an EMBL/GenBank/DDBJ whole genome shotgun (WGS) entry which is preliminary data.</text>
</comment>
<organism evidence="2 3">
    <name type="scientific">Staphylococcus pseudintermedius</name>
    <dbReference type="NCBI Taxonomy" id="283734"/>
    <lineage>
        <taxon>Bacteria</taxon>
        <taxon>Bacillati</taxon>
        <taxon>Bacillota</taxon>
        <taxon>Bacilli</taxon>
        <taxon>Bacillales</taxon>
        <taxon>Staphylococcaceae</taxon>
        <taxon>Staphylococcus</taxon>
        <taxon>Staphylococcus intermedius group</taxon>
    </lineage>
</organism>
<accession>A0A317Z5W2</accession>
<keyword evidence="1" id="KW-0812">Transmembrane</keyword>
<dbReference type="AlphaFoldDB" id="A0A317Z5W2"/>
<keyword evidence="1" id="KW-0472">Membrane</keyword>
<evidence type="ECO:0000313" key="2">
    <source>
        <dbReference type="EMBL" id="PWZ94401.1"/>
    </source>
</evidence>
<dbReference type="PANTHER" id="PTHR37814">
    <property type="entry name" value="CONSERVED MEMBRANE PROTEIN"/>
    <property type="match status" value="1"/>
</dbReference>
<dbReference type="Proteomes" id="UP000246351">
    <property type="component" value="Unassembled WGS sequence"/>
</dbReference>
<feature type="transmembrane region" description="Helical" evidence="1">
    <location>
        <begin position="45"/>
        <end position="67"/>
    </location>
</feature>
<dbReference type="EMBL" id="QEIV01002056">
    <property type="protein sequence ID" value="PWZ94401.1"/>
    <property type="molecule type" value="Genomic_DNA"/>
</dbReference>
<evidence type="ECO:0008006" key="4">
    <source>
        <dbReference type="Google" id="ProtNLM"/>
    </source>
</evidence>
<sequence length="77" mass="8717">ILGLSYSFAARFTSPYTKRYYLMISIIVPLAYALSFVGFEGLIAVVYPMMGVIGLFIVVAVVVKYFYRKSQDKKFIA</sequence>
<dbReference type="InterPro" id="IPR038728">
    <property type="entry name" value="YkvI-like"/>
</dbReference>
<proteinExistence type="predicted"/>